<dbReference type="Proteomes" id="UP001317742">
    <property type="component" value="Chromosome"/>
</dbReference>
<protein>
    <recommendedName>
        <fullName evidence="1">Methyltransferase FkbM domain-containing protein</fullName>
    </recommendedName>
</protein>
<accession>A0ABN6S4D7</accession>
<keyword evidence="3" id="KW-1185">Reference proteome</keyword>
<dbReference type="InterPro" id="IPR053188">
    <property type="entry name" value="FkbM_Methyltransferase"/>
</dbReference>
<dbReference type="SUPFAM" id="SSF53335">
    <property type="entry name" value="S-adenosyl-L-methionine-dependent methyltransferases"/>
    <property type="match status" value="1"/>
</dbReference>
<dbReference type="PANTHER" id="PTHR36973">
    <property type="entry name" value="SLL1456 PROTEIN-RELATED"/>
    <property type="match status" value="1"/>
</dbReference>
<dbReference type="PANTHER" id="PTHR36973:SF4">
    <property type="entry name" value="NODULATION PROTEIN"/>
    <property type="match status" value="1"/>
</dbReference>
<evidence type="ECO:0000313" key="2">
    <source>
        <dbReference type="EMBL" id="BDQ38089.1"/>
    </source>
</evidence>
<evidence type="ECO:0000313" key="3">
    <source>
        <dbReference type="Proteomes" id="UP001317742"/>
    </source>
</evidence>
<gene>
    <name evidence="2" type="ORF">SYK_24490</name>
</gene>
<name>A0ABN6S4D7_9BACT</name>
<evidence type="ECO:0000259" key="1">
    <source>
        <dbReference type="Pfam" id="PF05050"/>
    </source>
</evidence>
<dbReference type="InterPro" id="IPR006342">
    <property type="entry name" value="FkbM_mtfrase"/>
</dbReference>
<reference evidence="2 3" key="1">
    <citation type="submission" date="2022-08" db="EMBL/GenBank/DDBJ databases">
        <title>Genome Sequence of the sulphate-reducing bacterium, Pseudodesulfovibrio sp. SYK.</title>
        <authorList>
            <person name="Kondo R."/>
            <person name="Kataoka T."/>
        </authorList>
    </citation>
    <scope>NUCLEOTIDE SEQUENCE [LARGE SCALE GENOMIC DNA]</scope>
    <source>
        <strain evidence="2 3">SYK</strain>
    </source>
</reference>
<feature type="domain" description="Methyltransferase FkbM" evidence="1">
    <location>
        <begin position="37"/>
        <end position="185"/>
    </location>
</feature>
<dbReference type="RefSeq" id="WP_281760595.1">
    <property type="nucleotide sequence ID" value="NZ_AP026709.1"/>
</dbReference>
<proteinExistence type="predicted"/>
<sequence length="280" mass="31859">MLSNLTVADLDGGINFVDIGCSGDLDKKWEPVSGLINYVGFDPNEEECRRLNAEPSSFNSRLFVPFAVHDGKEHSLYKTHSIYCYSLLEPNMPWLDRFAYNNLFQVEGTEQVQTHRLDDVDAIKPINVDVIKVDSQGLDKRILENGQRLVDQALYIEAEPGFTENYVGEDTFTDVDVFLRNRGLRLFDLELFRSARNNPLGKVSPKQQLMWCQGVWLHDLVAPSVVFQPLTRAKALKALLICAIGDFLDYGYELAAFFHGKGLIDDNEFKSLSEKKTWEL</sequence>
<dbReference type="Pfam" id="PF05050">
    <property type="entry name" value="Methyltransf_21"/>
    <property type="match status" value="1"/>
</dbReference>
<dbReference type="InterPro" id="IPR029063">
    <property type="entry name" value="SAM-dependent_MTases_sf"/>
</dbReference>
<organism evidence="2 3">
    <name type="scientific">Pseudodesulfovibrio nedwellii</name>
    <dbReference type="NCBI Taxonomy" id="2973072"/>
    <lineage>
        <taxon>Bacteria</taxon>
        <taxon>Pseudomonadati</taxon>
        <taxon>Thermodesulfobacteriota</taxon>
        <taxon>Desulfovibrionia</taxon>
        <taxon>Desulfovibrionales</taxon>
        <taxon>Desulfovibrionaceae</taxon>
    </lineage>
</organism>
<dbReference type="Gene3D" id="3.40.50.150">
    <property type="entry name" value="Vaccinia Virus protein VP39"/>
    <property type="match status" value="1"/>
</dbReference>
<dbReference type="EMBL" id="AP026709">
    <property type="protein sequence ID" value="BDQ38089.1"/>
    <property type="molecule type" value="Genomic_DNA"/>
</dbReference>